<keyword evidence="2" id="KW-0238">DNA-binding</keyword>
<dbReference type="PANTHER" id="PTHR24567">
    <property type="entry name" value="CRP FAMILY TRANSCRIPTIONAL REGULATORY PROTEIN"/>
    <property type="match status" value="1"/>
</dbReference>
<accession>A0A1I6NWT0</accession>
<dbReference type="RefSeq" id="WP_092306600.1">
    <property type="nucleotide sequence ID" value="NZ_FOZV01000001.1"/>
</dbReference>
<dbReference type="InterPro" id="IPR000595">
    <property type="entry name" value="cNMP-bd_dom"/>
</dbReference>
<dbReference type="Gene3D" id="2.60.120.10">
    <property type="entry name" value="Jelly Rolls"/>
    <property type="match status" value="1"/>
</dbReference>
<gene>
    <name evidence="5" type="ORF">SAMN05192570_0600</name>
</gene>
<dbReference type="InterPro" id="IPR012318">
    <property type="entry name" value="HTH_CRP"/>
</dbReference>
<dbReference type="GO" id="GO:0016301">
    <property type="term" value="F:kinase activity"/>
    <property type="evidence" value="ECO:0007669"/>
    <property type="project" value="UniProtKB-KW"/>
</dbReference>
<dbReference type="PANTHER" id="PTHR24567:SF74">
    <property type="entry name" value="HTH-TYPE TRANSCRIPTIONAL REGULATOR ARCR"/>
    <property type="match status" value="1"/>
</dbReference>
<dbReference type="GO" id="GO:0005829">
    <property type="term" value="C:cytosol"/>
    <property type="evidence" value="ECO:0007669"/>
    <property type="project" value="TreeGrafter"/>
</dbReference>
<dbReference type="GO" id="GO:0003700">
    <property type="term" value="F:DNA-binding transcription factor activity"/>
    <property type="evidence" value="ECO:0007669"/>
    <property type="project" value="TreeGrafter"/>
</dbReference>
<evidence type="ECO:0000313" key="5">
    <source>
        <dbReference type="EMBL" id="SFS32350.1"/>
    </source>
</evidence>
<dbReference type="SUPFAM" id="SSF51206">
    <property type="entry name" value="cAMP-binding domain-like"/>
    <property type="match status" value="1"/>
</dbReference>
<dbReference type="InterPro" id="IPR018490">
    <property type="entry name" value="cNMP-bd_dom_sf"/>
</dbReference>
<feature type="domain" description="HTH crp-type" evidence="4">
    <location>
        <begin position="147"/>
        <end position="213"/>
    </location>
</feature>
<protein>
    <submittedName>
        <fullName evidence="5">cAMP-binding domain of CRP or a regulatory subunit of cAMP-dependent protein kinases</fullName>
    </submittedName>
</protein>
<dbReference type="InterPro" id="IPR050397">
    <property type="entry name" value="Env_Response_Regulators"/>
</dbReference>
<reference evidence="6" key="1">
    <citation type="submission" date="2016-10" db="EMBL/GenBank/DDBJ databases">
        <authorList>
            <person name="Varghese N."/>
            <person name="Submissions S."/>
        </authorList>
    </citation>
    <scope>NUCLEOTIDE SEQUENCE [LARGE SCALE GENOMIC DNA]</scope>
    <source>
        <strain evidence="6">CGMCC 1.10683</strain>
    </source>
</reference>
<sequence>MAETSTNLILDSLPDDDRAAVLAFCARRNMTVNDEFCAPDDPILKVHFVLDGVISAVGEMSDGRSVEVFMVGREGAAGAEAALIPARSATRVTCQADGSCLSIEAVRLRELTTDRPTLRNALLHFQTGLQHELERSAACHALHRADQKLAKWLLRCHDRVQGDVLNLTQEYLASMLGSQRTTVNEGAQALVDRGAIRYARGRINVIDRAALEHAACECYRAPVGSDLPDHRV</sequence>
<keyword evidence="5" id="KW-0418">Kinase</keyword>
<evidence type="ECO:0000256" key="1">
    <source>
        <dbReference type="ARBA" id="ARBA00023015"/>
    </source>
</evidence>
<evidence type="ECO:0000256" key="3">
    <source>
        <dbReference type="ARBA" id="ARBA00023163"/>
    </source>
</evidence>
<keyword evidence="5" id="KW-0808">Transferase</keyword>
<dbReference type="EMBL" id="FOZV01000001">
    <property type="protein sequence ID" value="SFS32350.1"/>
    <property type="molecule type" value="Genomic_DNA"/>
</dbReference>
<organism evidence="5 6">
    <name type="scientific">Brevundimonas viscosa</name>
    <dbReference type="NCBI Taxonomy" id="871741"/>
    <lineage>
        <taxon>Bacteria</taxon>
        <taxon>Pseudomonadati</taxon>
        <taxon>Pseudomonadota</taxon>
        <taxon>Alphaproteobacteria</taxon>
        <taxon>Caulobacterales</taxon>
        <taxon>Caulobacteraceae</taxon>
        <taxon>Brevundimonas</taxon>
    </lineage>
</organism>
<evidence type="ECO:0000256" key="2">
    <source>
        <dbReference type="ARBA" id="ARBA00023125"/>
    </source>
</evidence>
<dbReference type="InterPro" id="IPR036390">
    <property type="entry name" value="WH_DNA-bd_sf"/>
</dbReference>
<keyword evidence="6" id="KW-1185">Reference proteome</keyword>
<evidence type="ECO:0000313" key="6">
    <source>
        <dbReference type="Proteomes" id="UP000198788"/>
    </source>
</evidence>
<keyword evidence="3" id="KW-0804">Transcription</keyword>
<evidence type="ECO:0000259" key="4">
    <source>
        <dbReference type="Pfam" id="PF13545"/>
    </source>
</evidence>
<dbReference type="Gene3D" id="1.10.10.10">
    <property type="entry name" value="Winged helix-like DNA-binding domain superfamily/Winged helix DNA-binding domain"/>
    <property type="match status" value="1"/>
</dbReference>
<dbReference type="AlphaFoldDB" id="A0A1I6NWT0"/>
<dbReference type="GO" id="GO:0003677">
    <property type="term" value="F:DNA binding"/>
    <property type="evidence" value="ECO:0007669"/>
    <property type="project" value="UniProtKB-KW"/>
</dbReference>
<dbReference type="CDD" id="cd00038">
    <property type="entry name" value="CAP_ED"/>
    <property type="match status" value="1"/>
</dbReference>
<dbReference type="Proteomes" id="UP000198788">
    <property type="component" value="Unassembled WGS sequence"/>
</dbReference>
<dbReference type="OrthoDB" id="7506088at2"/>
<name>A0A1I6NWT0_9CAUL</name>
<dbReference type="SUPFAM" id="SSF46785">
    <property type="entry name" value="Winged helix' DNA-binding domain"/>
    <property type="match status" value="1"/>
</dbReference>
<keyword evidence="1" id="KW-0805">Transcription regulation</keyword>
<dbReference type="InterPro" id="IPR014710">
    <property type="entry name" value="RmlC-like_jellyroll"/>
</dbReference>
<dbReference type="Pfam" id="PF13545">
    <property type="entry name" value="HTH_Crp_2"/>
    <property type="match status" value="1"/>
</dbReference>
<dbReference type="InterPro" id="IPR036388">
    <property type="entry name" value="WH-like_DNA-bd_sf"/>
</dbReference>
<dbReference type="STRING" id="871741.SAMN05192570_0600"/>
<proteinExistence type="predicted"/>